<organism evidence="11 12">
    <name type="scientific">Thermoflavimicrobium daqui</name>
    <dbReference type="NCBI Taxonomy" id="2137476"/>
    <lineage>
        <taxon>Bacteria</taxon>
        <taxon>Bacillati</taxon>
        <taxon>Bacillota</taxon>
        <taxon>Bacilli</taxon>
        <taxon>Bacillales</taxon>
        <taxon>Thermoactinomycetaceae</taxon>
        <taxon>Thermoflavimicrobium</taxon>
    </lineage>
</organism>
<dbReference type="InterPro" id="IPR013783">
    <property type="entry name" value="Ig-like_fold"/>
</dbReference>
<dbReference type="Gene3D" id="2.10.10.20">
    <property type="entry name" value="Carbohydrate-binding module superfamily 5/12"/>
    <property type="match status" value="1"/>
</dbReference>
<dbReference type="RefSeq" id="WP_113659089.1">
    <property type="nucleotide sequence ID" value="NZ_KZ845667.1"/>
</dbReference>
<dbReference type="CDD" id="cd12214">
    <property type="entry name" value="ChiA1_BD"/>
    <property type="match status" value="1"/>
</dbReference>
<dbReference type="OrthoDB" id="315328at2"/>
<keyword evidence="12" id="KW-1185">Reference proteome</keyword>
<comment type="similarity">
    <text evidence="1">Belongs to the glycosyl hydrolase 18 family. Chitinase class II subfamily.</text>
</comment>
<dbReference type="InterPro" id="IPR017853">
    <property type="entry name" value="GH"/>
</dbReference>
<keyword evidence="3 7" id="KW-0378">Hydrolase</keyword>
<dbReference type="SMART" id="SM00060">
    <property type="entry name" value="FN3"/>
    <property type="match status" value="1"/>
</dbReference>
<keyword evidence="6" id="KW-0624">Polysaccharide degradation</keyword>
<evidence type="ECO:0000256" key="4">
    <source>
        <dbReference type="ARBA" id="ARBA00023277"/>
    </source>
</evidence>
<dbReference type="GO" id="GO:0008061">
    <property type="term" value="F:chitin binding"/>
    <property type="evidence" value="ECO:0007669"/>
    <property type="project" value="InterPro"/>
</dbReference>
<dbReference type="GO" id="GO:0030246">
    <property type="term" value="F:carbohydrate binding"/>
    <property type="evidence" value="ECO:0007669"/>
    <property type="project" value="InterPro"/>
</dbReference>
<evidence type="ECO:0000256" key="8">
    <source>
        <dbReference type="SAM" id="SignalP"/>
    </source>
</evidence>
<protein>
    <recommendedName>
        <fullName evidence="2">chitinase</fullName>
        <ecNumber evidence="2">3.2.1.14</ecNumber>
    </recommendedName>
</protein>
<dbReference type="InterPro" id="IPR036573">
    <property type="entry name" value="CBM_sf_5/12"/>
</dbReference>
<evidence type="ECO:0000256" key="6">
    <source>
        <dbReference type="ARBA" id="ARBA00023326"/>
    </source>
</evidence>
<evidence type="ECO:0000256" key="7">
    <source>
        <dbReference type="RuleBase" id="RU000489"/>
    </source>
</evidence>
<dbReference type="InterPro" id="IPR003961">
    <property type="entry name" value="FN3_dom"/>
</dbReference>
<dbReference type="PROSITE" id="PS51910">
    <property type="entry name" value="GH18_2"/>
    <property type="match status" value="1"/>
</dbReference>
<feature type="chain" id="PRO_5017026094" description="chitinase" evidence="8">
    <location>
        <begin position="30"/>
        <end position="510"/>
    </location>
</feature>
<feature type="domain" description="Fibronectin type-III" evidence="9">
    <location>
        <begin position="88"/>
        <end position="173"/>
    </location>
</feature>
<dbReference type="SMART" id="SM00636">
    <property type="entry name" value="Glyco_18"/>
    <property type="match status" value="1"/>
</dbReference>
<dbReference type="SMART" id="SM00495">
    <property type="entry name" value="ChtBD3"/>
    <property type="match status" value="1"/>
</dbReference>
<accession>A0A364K418</accession>
<dbReference type="SUPFAM" id="SSF51055">
    <property type="entry name" value="Carbohydrate binding domain"/>
    <property type="match status" value="1"/>
</dbReference>
<evidence type="ECO:0000256" key="5">
    <source>
        <dbReference type="ARBA" id="ARBA00023295"/>
    </source>
</evidence>
<dbReference type="Pfam" id="PF02839">
    <property type="entry name" value="CBM_5_12"/>
    <property type="match status" value="1"/>
</dbReference>
<dbReference type="CDD" id="cd02871">
    <property type="entry name" value="GH18_chitinase_D-like"/>
    <property type="match status" value="1"/>
</dbReference>
<dbReference type="InterPro" id="IPR003610">
    <property type="entry name" value="CBM5/12"/>
</dbReference>
<gene>
    <name evidence="11" type="ORF">DL897_10405</name>
</gene>
<evidence type="ECO:0000313" key="12">
    <source>
        <dbReference type="Proteomes" id="UP000251213"/>
    </source>
</evidence>
<keyword evidence="4" id="KW-0119">Carbohydrate metabolism</keyword>
<evidence type="ECO:0000256" key="2">
    <source>
        <dbReference type="ARBA" id="ARBA00012729"/>
    </source>
</evidence>
<proteinExistence type="inferred from homology"/>
<evidence type="ECO:0000259" key="10">
    <source>
        <dbReference type="PROSITE" id="PS51910"/>
    </source>
</evidence>
<feature type="domain" description="GH18" evidence="10">
    <location>
        <begin position="185"/>
        <end position="509"/>
    </location>
</feature>
<comment type="caution">
    <text evidence="11">The sequence shown here is derived from an EMBL/GenBank/DDBJ whole genome shotgun (WGS) entry which is preliminary data.</text>
</comment>
<dbReference type="PROSITE" id="PS50853">
    <property type="entry name" value="FN3"/>
    <property type="match status" value="1"/>
</dbReference>
<dbReference type="Pfam" id="PF00704">
    <property type="entry name" value="Glyco_hydro_18"/>
    <property type="match status" value="1"/>
</dbReference>
<dbReference type="PANTHER" id="PTHR45708:SF49">
    <property type="entry name" value="ENDOCHITINASE"/>
    <property type="match status" value="1"/>
</dbReference>
<dbReference type="Gene3D" id="3.20.20.80">
    <property type="entry name" value="Glycosidases"/>
    <property type="match status" value="1"/>
</dbReference>
<dbReference type="GO" id="GO:0008843">
    <property type="term" value="F:endochitinase activity"/>
    <property type="evidence" value="ECO:0007669"/>
    <property type="project" value="UniProtKB-EC"/>
</dbReference>
<evidence type="ECO:0000259" key="9">
    <source>
        <dbReference type="PROSITE" id="PS50853"/>
    </source>
</evidence>
<keyword evidence="8" id="KW-0732">Signal</keyword>
<dbReference type="GO" id="GO:0000272">
    <property type="term" value="P:polysaccharide catabolic process"/>
    <property type="evidence" value="ECO:0007669"/>
    <property type="project" value="UniProtKB-KW"/>
</dbReference>
<dbReference type="PROSITE" id="PS01095">
    <property type="entry name" value="GH18_1"/>
    <property type="match status" value="1"/>
</dbReference>
<evidence type="ECO:0000313" key="11">
    <source>
        <dbReference type="EMBL" id="RAL24096.1"/>
    </source>
</evidence>
<reference evidence="11 12" key="2">
    <citation type="submission" date="2018-06" db="EMBL/GenBank/DDBJ databases">
        <authorList>
            <person name="Zhirakovskaya E."/>
        </authorList>
    </citation>
    <scope>NUCLEOTIDE SEQUENCE [LARGE SCALE GENOMIC DNA]</scope>
    <source>
        <strain evidence="11 12">FBKL4.011</strain>
    </source>
</reference>
<dbReference type="EMBL" id="QJKK01000005">
    <property type="protein sequence ID" value="RAL24096.1"/>
    <property type="molecule type" value="Genomic_DNA"/>
</dbReference>
<dbReference type="InterPro" id="IPR001579">
    <property type="entry name" value="Glyco_hydro_18_chit_AS"/>
</dbReference>
<dbReference type="Pfam" id="PF00041">
    <property type="entry name" value="fn3"/>
    <property type="match status" value="1"/>
</dbReference>
<dbReference type="Proteomes" id="UP000251213">
    <property type="component" value="Unassembled WGS sequence"/>
</dbReference>
<sequence>MFNNVSKRNLAISIIFLLLVMILPLQAFAATEWQPNVAYKVGDLVTYKGSTYKCLQNHTSLTGWEPPNTTALWQWVSSNPDDTEVPTAPSDLTVVGKTDTTVTLSWKAAMDNVGVDKYQVFNGSSQVGFTQSTTYTVSGLKANTSYTFTVKAQDAAGNLSPASQELTVTTNPTDGGGTNPGTGKKLLIGYWHNFDNGSTNIRLRDVSKSFDVIQVAFGEPSGKAPGEIGFTPYNATPEEFKADIAYLQAQGKKVQLSLGGANGHIQLNDETSKQNFINSLIKIIETYNFDGIDIDLEGSSLSLNAGDTDFKNPTTPAIKNMIAAIRTICDKFGSNFQLTMAPETAYVQGGQIAYGGPWGAYLPVIHALRDKLTFIHVQHYNTGSMQAIDGKTYNQGTADFQVAMAEVLLQGFPIAGNQNNQFPALREDQVAIGLPATKSAAPSGGYTTPQDIDKALNYLVKGKSFGGSYQLRKPEGYTGFKGIMTWSINWDATSNFGFSSPVRQTLDQLK</sequence>
<dbReference type="AlphaFoldDB" id="A0A364K418"/>
<feature type="signal peptide" evidence="8">
    <location>
        <begin position="1"/>
        <end position="29"/>
    </location>
</feature>
<dbReference type="InterPro" id="IPR036116">
    <property type="entry name" value="FN3_sf"/>
</dbReference>
<evidence type="ECO:0000256" key="1">
    <source>
        <dbReference type="ARBA" id="ARBA00009121"/>
    </source>
</evidence>
<dbReference type="SUPFAM" id="SSF49265">
    <property type="entry name" value="Fibronectin type III"/>
    <property type="match status" value="1"/>
</dbReference>
<dbReference type="CDD" id="cd00063">
    <property type="entry name" value="FN3"/>
    <property type="match status" value="1"/>
</dbReference>
<name>A0A364K418_9BACL</name>
<dbReference type="Gene3D" id="2.60.40.10">
    <property type="entry name" value="Immunoglobulins"/>
    <property type="match status" value="1"/>
</dbReference>
<dbReference type="PANTHER" id="PTHR45708">
    <property type="entry name" value="ENDOCHITINASE"/>
    <property type="match status" value="1"/>
</dbReference>
<dbReference type="EC" id="3.2.1.14" evidence="2"/>
<reference evidence="11 12" key="1">
    <citation type="submission" date="2018-06" db="EMBL/GenBank/DDBJ databases">
        <title>Thermoflavimicrobium daqus sp. nov., a thermophilic microbe isolated from Moutai-flavour Daqu.</title>
        <authorList>
            <person name="Wang X."/>
            <person name="Zhou H."/>
        </authorList>
    </citation>
    <scope>NUCLEOTIDE SEQUENCE [LARGE SCALE GENOMIC DNA]</scope>
    <source>
        <strain evidence="11 12">FBKL4.011</strain>
    </source>
</reference>
<dbReference type="GO" id="GO:0005576">
    <property type="term" value="C:extracellular region"/>
    <property type="evidence" value="ECO:0007669"/>
    <property type="project" value="InterPro"/>
</dbReference>
<dbReference type="InterPro" id="IPR011583">
    <property type="entry name" value="Chitinase_II/V-like_cat"/>
</dbReference>
<dbReference type="InterPro" id="IPR001223">
    <property type="entry name" value="Glyco_hydro18_cat"/>
</dbReference>
<dbReference type="InterPro" id="IPR050542">
    <property type="entry name" value="Glycosyl_Hydrlase18_Chitinase"/>
</dbReference>
<keyword evidence="5 7" id="KW-0326">Glycosidase</keyword>
<dbReference type="SUPFAM" id="SSF51445">
    <property type="entry name" value="(Trans)glycosidases"/>
    <property type="match status" value="1"/>
</dbReference>
<evidence type="ECO:0000256" key="3">
    <source>
        <dbReference type="ARBA" id="ARBA00022801"/>
    </source>
</evidence>